<dbReference type="KEGG" id="srub:C2R22_21910"/>
<keyword evidence="1" id="KW-0614">Plasmid</keyword>
<dbReference type="Proteomes" id="UP000236584">
    <property type="component" value="Plasmid unnamed1"/>
</dbReference>
<evidence type="ECO:0000313" key="2">
    <source>
        <dbReference type="Proteomes" id="UP000236584"/>
    </source>
</evidence>
<organism evidence="1 2">
    <name type="scientific">Salinigranum rubrum</name>
    <dbReference type="NCBI Taxonomy" id="755307"/>
    <lineage>
        <taxon>Archaea</taxon>
        <taxon>Methanobacteriati</taxon>
        <taxon>Methanobacteriota</taxon>
        <taxon>Stenosarchaea group</taxon>
        <taxon>Halobacteria</taxon>
        <taxon>Halobacteriales</taxon>
        <taxon>Haloferacaceae</taxon>
        <taxon>Salinigranum</taxon>
    </lineage>
</organism>
<dbReference type="OrthoDB" id="157328at2157"/>
<dbReference type="RefSeq" id="WP_103427908.1">
    <property type="nucleotide sequence ID" value="NZ_CP026310.1"/>
</dbReference>
<gene>
    <name evidence="1" type="ORF">C2R22_21910</name>
</gene>
<proteinExistence type="predicted"/>
<dbReference type="SUPFAM" id="SSF52402">
    <property type="entry name" value="Adenine nucleotide alpha hydrolases-like"/>
    <property type="match status" value="1"/>
</dbReference>
<sequence>MTDRPSILVPLRVLEGESVPEGVPELLANAHVVLLGYHVIPEQTAPGQAQMQFEERATTRLDDYETIFEEAGATVERRLVFTHDGQKTIDRTIHEHDCLAVLVPDATGAVDDVLVAVRGTVGIDRLARVVAGVFGAVDTSVTLYHVAEADETDEDIGTLLEGMVDRLGNLGVDESRIETRVERDQRPLDAIVDAAEAFDAVVMGETDPSLVTFVFGMPADQVADRFLGPVLVVQRELALNEEDE</sequence>
<reference evidence="1 2" key="1">
    <citation type="submission" date="2018-01" db="EMBL/GenBank/DDBJ databases">
        <title>Complete genome sequence of Salinigranum rubrum GX10T, an extremely halophilic archaeon isolated from a marine solar saltern.</title>
        <authorList>
            <person name="Han S."/>
        </authorList>
    </citation>
    <scope>NUCLEOTIDE SEQUENCE [LARGE SCALE GENOMIC DNA]</scope>
    <source>
        <strain evidence="1 2">GX10</strain>
        <plasmid evidence="2">Plasmid unnamed1</plasmid>
    </source>
</reference>
<protein>
    <submittedName>
        <fullName evidence="1">Universal stress protein</fullName>
    </submittedName>
</protein>
<dbReference type="GeneID" id="35594808"/>
<accession>A0A2I8VQL6</accession>
<dbReference type="Gene3D" id="3.40.50.12370">
    <property type="match status" value="1"/>
</dbReference>
<name>A0A2I8VQL6_9EURY</name>
<keyword evidence="2" id="KW-1185">Reference proteome</keyword>
<evidence type="ECO:0000313" key="1">
    <source>
        <dbReference type="EMBL" id="AUV84220.1"/>
    </source>
</evidence>
<geneLocation type="plasmid" evidence="1">
    <name>unnamed1</name>
</geneLocation>
<dbReference type="AlphaFoldDB" id="A0A2I8VQL6"/>
<dbReference type="EMBL" id="CP026310">
    <property type="protein sequence ID" value="AUV84220.1"/>
    <property type="molecule type" value="Genomic_DNA"/>
</dbReference>